<dbReference type="Pfam" id="PF13374">
    <property type="entry name" value="TPR_10"/>
    <property type="match status" value="1"/>
</dbReference>
<name>A0A2J6RCR3_HYAVF</name>
<feature type="domain" description="CHAT" evidence="1">
    <location>
        <begin position="790"/>
        <end position="1093"/>
    </location>
</feature>
<dbReference type="SUPFAM" id="SSF81901">
    <property type="entry name" value="HCP-like"/>
    <property type="match status" value="1"/>
</dbReference>
<evidence type="ECO:0000313" key="3">
    <source>
        <dbReference type="Proteomes" id="UP000235786"/>
    </source>
</evidence>
<gene>
    <name evidence="2" type="ORF">L207DRAFT_434852</name>
</gene>
<dbReference type="InterPro" id="IPR011990">
    <property type="entry name" value="TPR-like_helical_dom_sf"/>
</dbReference>
<evidence type="ECO:0000313" key="2">
    <source>
        <dbReference type="EMBL" id="PMD36306.1"/>
    </source>
</evidence>
<dbReference type="EMBL" id="KZ613951">
    <property type="protein sequence ID" value="PMD36306.1"/>
    <property type="molecule type" value="Genomic_DNA"/>
</dbReference>
<dbReference type="AlphaFoldDB" id="A0A2J6RCR3"/>
<dbReference type="InterPro" id="IPR024983">
    <property type="entry name" value="CHAT_dom"/>
</dbReference>
<accession>A0A2J6RCR3</accession>
<dbReference type="Pfam" id="PF12770">
    <property type="entry name" value="CHAT"/>
    <property type="match status" value="1"/>
</dbReference>
<dbReference type="Proteomes" id="UP000235786">
    <property type="component" value="Unassembled WGS sequence"/>
</dbReference>
<dbReference type="STRING" id="1149755.A0A2J6RCR3"/>
<reference evidence="2 3" key="1">
    <citation type="submission" date="2016-04" db="EMBL/GenBank/DDBJ databases">
        <title>A degradative enzymes factory behind the ericoid mycorrhizal symbiosis.</title>
        <authorList>
            <consortium name="DOE Joint Genome Institute"/>
            <person name="Martino E."/>
            <person name="Morin E."/>
            <person name="Grelet G."/>
            <person name="Kuo A."/>
            <person name="Kohler A."/>
            <person name="Daghino S."/>
            <person name="Barry K."/>
            <person name="Choi C."/>
            <person name="Cichocki N."/>
            <person name="Clum A."/>
            <person name="Copeland A."/>
            <person name="Hainaut M."/>
            <person name="Haridas S."/>
            <person name="Labutti K."/>
            <person name="Lindquist E."/>
            <person name="Lipzen A."/>
            <person name="Khouja H.-R."/>
            <person name="Murat C."/>
            <person name="Ohm R."/>
            <person name="Olson A."/>
            <person name="Spatafora J."/>
            <person name="Veneault-Fourrey C."/>
            <person name="Henrissat B."/>
            <person name="Grigoriev I."/>
            <person name="Martin F."/>
            <person name="Perotto S."/>
        </authorList>
    </citation>
    <scope>NUCLEOTIDE SEQUENCE [LARGE SCALE GENOMIC DNA]</scope>
    <source>
        <strain evidence="2 3">F</strain>
    </source>
</reference>
<sequence length="1094" mass="122063">MLPIFPSGGSSFRASYGTLAWVCRTVPNIKETTRHCVKSILREPFKAANPAVRQSTNNLTSQLDEYAFRRPTSREGVENAISICRELLSREQLDGGYSQTTQLNLAGYIYLKHRITGDVAYLEEAAQIGHQAATSIPENDENKGLALFNLLEILGERYKTSNTTGALEQLIQIGHQVYERLPLDDPDRPTVGGNLRKDLTEMFERTKEIEVLKEAVAVAKSLIGQGGALPRDRIDRVRNLLAKKYERTSDLADLEDAILYARRVVDEAQSNSSILPVALHNLAILMSDRYSHKDELSDLEEAIRLSRQALTSDTPERANFSYNLSVMIRKIYERRQDSKDLTQALELSKTAIYSPDDLQHPQRARWLANHAQCLIYKYEATQSLEVLGEAIDYCIKAVEILSLGYVDRVTALDHLSTALMTRFERSGAIQDLRDAEKYSNRAILEMEKERFPDAHRLNTFSIMLARKYRRGGKISDLDKAIEFARSAVDAEPPNHANRKRNRGNLASWLADRYKANRDEADIKEALEINDLNEAIHHFSTVALDESAKSLSRIECAQAAAMLLSNKPDWLTAYKLIADAVKLLPTIGIRGLSWDDRQYLMRELSSVSSLAASVALEAHQLPSTALELQEAGRGIMSAAVIYSRSDLSDLKLASPDLYMKYREQRAATSFQLSQNERGPNDGLTTRSRNIRLLEHLEETIRETTPLKSFGLPLAPVDLMQLAGLGYIVSFNVSRYRSDAFLVTQNNIEVLRLPDLHYDELQNFVQQMPQLTRGSNPSDLDDVPIRNKALRKKLHWLWIVAVQPVLHAFNLTNGSRKGGHLPRLWWVMSGLMGQTPLHAAGEGWGKSANNTASHVISSYIPTFKLLANAQEKSRLAQKRKGFGIQVVAMPTSEGFDGLTFSNISTEKEIDAIRMSIRDQAAHVDVLQSPTKDEVINALPKHPAIHFACHGISDPLNPSNSSLLLADSELLTVREIADVSLPQARIAYLSACSTTQHGADDLRDEVLHVASAFQLVGFPHVLGTLWEADDGAAVRMAGLFYKELALQTDLEEGGRGNYTDGQVALAHHRAVEEVRNGVGRSIAKDVIKWATFVHLGC</sequence>
<dbReference type="OrthoDB" id="9991317at2759"/>
<proteinExistence type="predicted"/>
<evidence type="ECO:0000259" key="1">
    <source>
        <dbReference type="Pfam" id="PF12770"/>
    </source>
</evidence>
<organism evidence="2 3">
    <name type="scientific">Hyaloscypha variabilis (strain UAMH 11265 / GT02V1 / F)</name>
    <name type="common">Meliniomyces variabilis</name>
    <dbReference type="NCBI Taxonomy" id="1149755"/>
    <lineage>
        <taxon>Eukaryota</taxon>
        <taxon>Fungi</taxon>
        <taxon>Dikarya</taxon>
        <taxon>Ascomycota</taxon>
        <taxon>Pezizomycotina</taxon>
        <taxon>Leotiomycetes</taxon>
        <taxon>Helotiales</taxon>
        <taxon>Hyaloscyphaceae</taxon>
        <taxon>Hyaloscypha</taxon>
        <taxon>Hyaloscypha variabilis</taxon>
    </lineage>
</organism>
<protein>
    <recommendedName>
        <fullName evidence="1">CHAT domain-containing protein</fullName>
    </recommendedName>
</protein>
<dbReference type="Gene3D" id="1.25.40.10">
    <property type="entry name" value="Tetratricopeptide repeat domain"/>
    <property type="match status" value="1"/>
</dbReference>
<keyword evidence="3" id="KW-1185">Reference proteome</keyword>